<accession>A0A8S1P5V4</accession>
<keyword evidence="2" id="KW-1185">Reference proteome</keyword>
<reference evidence="1" key="1">
    <citation type="submission" date="2021-01" db="EMBL/GenBank/DDBJ databases">
        <authorList>
            <consortium name="Genoscope - CEA"/>
            <person name="William W."/>
        </authorList>
    </citation>
    <scope>NUCLEOTIDE SEQUENCE</scope>
</reference>
<name>A0A8S1P5V4_9CILI</name>
<protein>
    <submittedName>
        <fullName evidence="1">Uncharacterized protein</fullName>
    </submittedName>
</protein>
<evidence type="ECO:0000313" key="1">
    <source>
        <dbReference type="EMBL" id="CAD8098381.1"/>
    </source>
</evidence>
<evidence type="ECO:0000313" key="2">
    <source>
        <dbReference type="Proteomes" id="UP000692954"/>
    </source>
</evidence>
<dbReference type="EMBL" id="CAJJDN010000070">
    <property type="protein sequence ID" value="CAD8098381.1"/>
    <property type="molecule type" value="Genomic_DNA"/>
</dbReference>
<organism evidence="1 2">
    <name type="scientific">Paramecium sonneborni</name>
    <dbReference type="NCBI Taxonomy" id="65129"/>
    <lineage>
        <taxon>Eukaryota</taxon>
        <taxon>Sar</taxon>
        <taxon>Alveolata</taxon>
        <taxon>Ciliophora</taxon>
        <taxon>Intramacronucleata</taxon>
        <taxon>Oligohymenophorea</taxon>
        <taxon>Peniculida</taxon>
        <taxon>Parameciidae</taxon>
        <taxon>Paramecium</taxon>
    </lineage>
</organism>
<comment type="caution">
    <text evidence="1">The sequence shown here is derived from an EMBL/GenBank/DDBJ whole genome shotgun (WGS) entry which is preliminary data.</text>
</comment>
<proteinExistence type="predicted"/>
<sequence>MLLRKENIFKSESEIIRFHFDNRYSYSIYYKEKDKGDIYQCNKYFYIKILLCDFVAMDQPFPYIFRYLTLRLEKVESINQEELLAQLLSEKYVRNYLLTKYNLKIGVEQTAFHYLLMILQENYIIYLGSMLYRNYLKNEILQMTSSREFQDYKQNLKADTRLYVQQSEIITKLENIYKDMQK</sequence>
<dbReference type="Proteomes" id="UP000692954">
    <property type="component" value="Unassembled WGS sequence"/>
</dbReference>
<dbReference type="AlphaFoldDB" id="A0A8S1P5V4"/>
<gene>
    <name evidence="1" type="ORF">PSON_ATCC_30995.1.T0700090</name>
</gene>